<dbReference type="SMART" id="SM00062">
    <property type="entry name" value="PBPb"/>
    <property type="match status" value="1"/>
</dbReference>
<protein>
    <submittedName>
        <fullName evidence="8">Transporter substrate-binding domain-containing protein</fullName>
    </submittedName>
</protein>
<dbReference type="PANTHER" id="PTHR35936:SF34">
    <property type="entry name" value="ABC TRANSPORTER EXTRACELLULAR-BINDING PROTEIN YCKB-RELATED"/>
    <property type="match status" value="1"/>
</dbReference>
<sequence length="296" mass="31687">MKKLSAMVMAGVMALGMVGCGSTAAEAPAESTVPAAESTAAETTESTAEAQTETADAQTEAGRQFVVGFDAEFPPYGYKDDSGEYVGFDLDLAQEVCDRLGWTLVKQPIDWDAKDMELDSGAIDCIWNGFTMNGREDQYTFSVPYVDNSQVFVVAEDSGITSKEDLAGKVVGVQKDSSALAALQGDEKALADTFADLPQYADYNTGFMDLEAGAIDALALDIGVANYQIASRGDGYVILDEYLSTEQYGIGFKKGNDELKDTVEKTLLEMADDGTFMEIAEKYADYGLVDSVCLGK</sequence>
<evidence type="ECO:0000259" key="7">
    <source>
        <dbReference type="SMART" id="SM00062"/>
    </source>
</evidence>
<dbReference type="GO" id="GO:0030313">
    <property type="term" value="C:cell envelope"/>
    <property type="evidence" value="ECO:0007669"/>
    <property type="project" value="UniProtKB-SubCell"/>
</dbReference>
<comment type="subcellular location">
    <subcellularLocation>
        <location evidence="1">Cell envelope</location>
    </subcellularLocation>
</comment>
<dbReference type="SUPFAM" id="SSF53850">
    <property type="entry name" value="Periplasmic binding protein-like II"/>
    <property type="match status" value="1"/>
</dbReference>
<evidence type="ECO:0000256" key="3">
    <source>
        <dbReference type="ARBA" id="ARBA00022729"/>
    </source>
</evidence>
<dbReference type="PANTHER" id="PTHR35936">
    <property type="entry name" value="MEMBRANE-BOUND LYTIC MUREIN TRANSGLYCOSYLASE F"/>
    <property type="match status" value="1"/>
</dbReference>
<feature type="chain" id="PRO_5041999546" evidence="6">
    <location>
        <begin position="25"/>
        <end position="296"/>
    </location>
</feature>
<evidence type="ECO:0000256" key="4">
    <source>
        <dbReference type="RuleBase" id="RU003744"/>
    </source>
</evidence>
<feature type="signal peptide" evidence="6">
    <location>
        <begin position="1"/>
        <end position="24"/>
    </location>
</feature>
<dbReference type="Pfam" id="PF00497">
    <property type="entry name" value="SBP_bac_3"/>
    <property type="match status" value="1"/>
</dbReference>
<evidence type="ECO:0000313" key="9">
    <source>
        <dbReference type="Proteomes" id="UP001199355"/>
    </source>
</evidence>
<comment type="caution">
    <text evidence="8">The sequence shown here is derived from an EMBL/GenBank/DDBJ whole genome shotgun (WGS) entry which is preliminary data.</text>
</comment>
<reference evidence="8 9" key="1">
    <citation type="submission" date="2021-10" db="EMBL/GenBank/DDBJ databases">
        <title>Anaerobic single-cell dispensing facilitates the cultivation of human gut bacteria.</title>
        <authorList>
            <person name="Afrizal A."/>
        </authorList>
    </citation>
    <scope>NUCLEOTIDE SEQUENCE [LARGE SCALE GENOMIC DNA]</scope>
    <source>
        <strain evidence="8 9">CLA-AA-H244</strain>
    </source>
</reference>
<dbReference type="RefSeq" id="WP_021914048.1">
    <property type="nucleotide sequence ID" value="NZ_JAJEQF010000004.1"/>
</dbReference>
<dbReference type="CDD" id="cd00996">
    <property type="entry name" value="PBP2_AatB_like"/>
    <property type="match status" value="1"/>
</dbReference>
<gene>
    <name evidence="8" type="ORF">LKD45_03050</name>
</gene>
<name>A0AAE3AV70_9FIRM</name>
<accession>A0AAE3AV70</accession>
<keyword evidence="3 6" id="KW-0732">Signal</keyword>
<feature type="domain" description="Solute-binding protein family 3/N-terminal" evidence="7">
    <location>
        <begin position="64"/>
        <end position="287"/>
    </location>
</feature>
<proteinExistence type="inferred from homology"/>
<dbReference type="Gene3D" id="3.40.190.10">
    <property type="entry name" value="Periplasmic binding protein-like II"/>
    <property type="match status" value="2"/>
</dbReference>
<comment type="similarity">
    <text evidence="2 4">Belongs to the bacterial solute-binding protein 3 family.</text>
</comment>
<dbReference type="InterPro" id="IPR001638">
    <property type="entry name" value="Solute-binding_3/MltF_N"/>
</dbReference>
<dbReference type="PROSITE" id="PS51257">
    <property type="entry name" value="PROKAR_LIPOPROTEIN"/>
    <property type="match status" value="1"/>
</dbReference>
<organism evidence="8 9">
    <name type="scientific">Gallintestinimicrobium propionicum</name>
    <dbReference type="NCBI Taxonomy" id="2981770"/>
    <lineage>
        <taxon>Bacteria</taxon>
        <taxon>Bacillati</taxon>
        <taxon>Bacillota</taxon>
        <taxon>Clostridia</taxon>
        <taxon>Lachnospirales</taxon>
        <taxon>Lachnospiraceae</taxon>
        <taxon>Gallintestinimicrobium</taxon>
    </lineage>
</organism>
<evidence type="ECO:0000256" key="6">
    <source>
        <dbReference type="SAM" id="SignalP"/>
    </source>
</evidence>
<keyword evidence="9" id="KW-1185">Reference proteome</keyword>
<evidence type="ECO:0000256" key="5">
    <source>
        <dbReference type="SAM" id="MobiDB-lite"/>
    </source>
</evidence>
<dbReference type="AlphaFoldDB" id="A0AAE3AV70"/>
<dbReference type="Proteomes" id="UP001199355">
    <property type="component" value="Unassembled WGS sequence"/>
</dbReference>
<dbReference type="InterPro" id="IPR018313">
    <property type="entry name" value="SBP_3_CS"/>
</dbReference>
<dbReference type="EMBL" id="JAJEQF010000004">
    <property type="protein sequence ID" value="MCC2166687.1"/>
    <property type="molecule type" value="Genomic_DNA"/>
</dbReference>
<feature type="region of interest" description="Disordered" evidence="5">
    <location>
        <begin position="29"/>
        <end position="57"/>
    </location>
</feature>
<evidence type="ECO:0000313" key="8">
    <source>
        <dbReference type="EMBL" id="MCC2166687.1"/>
    </source>
</evidence>
<evidence type="ECO:0000256" key="2">
    <source>
        <dbReference type="ARBA" id="ARBA00010333"/>
    </source>
</evidence>
<evidence type="ECO:0000256" key="1">
    <source>
        <dbReference type="ARBA" id="ARBA00004196"/>
    </source>
</evidence>
<dbReference type="PROSITE" id="PS01039">
    <property type="entry name" value="SBP_BACTERIAL_3"/>
    <property type="match status" value="1"/>
</dbReference>